<evidence type="ECO:0000256" key="2">
    <source>
        <dbReference type="ARBA" id="ARBA00022723"/>
    </source>
</evidence>
<dbReference type="GO" id="GO:0051539">
    <property type="term" value="F:4 iron, 4 sulfur cluster binding"/>
    <property type="evidence" value="ECO:0007669"/>
    <property type="project" value="TreeGrafter"/>
</dbReference>
<dbReference type="InterPro" id="IPR058240">
    <property type="entry name" value="rSAM_sf"/>
</dbReference>
<dbReference type="AlphaFoldDB" id="A0AAV3XIB1"/>
<dbReference type="GO" id="GO:0003824">
    <property type="term" value="F:catalytic activity"/>
    <property type="evidence" value="ECO:0007669"/>
    <property type="project" value="InterPro"/>
</dbReference>
<dbReference type="GO" id="GO:0005737">
    <property type="term" value="C:cytoplasm"/>
    <property type="evidence" value="ECO:0007669"/>
    <property type="project" value="TreeGrafter"/>
</dbReference>
<dbReference type="GO" id="GO:0046872">
    <property type="term" value="F:metal ion binding"/>
    <property type="evidence" value="ECO:0007669"/>
    <property type="project" value="UniProtKB-KW"/>
</dbReference>
<dbReference type="InterPro" id="IPR007197">
    <property type="entry name" value="rSAM"/>
</dbReference>
<dbReference type="RefSeq" id="WP_226587531.1">
    <property type="nucleotide sequence ID" value="NZ_BLAY01000117.1"/>
</dbReference>
<keyword evidence="1" id="KW-0949">S-adenosyl-L-methionine</keyword>
<dbReference type="SFLD" id="SFLDS00029">
    <property type="entry name" value="Radical_SAM"/>
    <property type="match status" value="1"/>
</dbReference>
<dbReference type="InterPro" id="IPR034505">
    <property type="entry name" value="Coproporphyrinogen-III_oxidase"/>
</dbReference>
<dbReference type="InterPro" id="IPR006638">
    <property type="entry name" value="Elp3/MiaA/NifB-like_rSAM"/>
</dbReference>
<dbReference type="SMART" id="SM00729">
    <property type="entry name" value="Elp3"/>
    <property type="match status" value="1"/>
</dbReference>
<evidence type="ECO:0000313" key="7">
    <source>
        <dbReference type="Proteomes" id="UP001050975"/>
    </source>
</evidence>
<dbReference type="Proteomes" id="UP001050975">
    <property type="component" value="Unassembled WGS sequence"/>
</dbReference>
<reference evidence="6" key="1">
    <citation type="submission" date="2019-10" db="EMBL/GenBank/DDBJ databases">
        <title>Draft genome sequece of Microseira wollei NIES-4236.</title>
        <authorList>
            <person name="Yamaguchi H."/>
            <person name="Suzuki S."/>
            <person name="Kawachi M."/>
        </authorList>
    </citation>
    <scope>NUCLEOTIDE SEQUENCE</scope>
    <source>
        <strain evidence="6">NIES-4236</strain>
    </source>
</reference>
<dbReference type="PANTHER" id="PTHR13932:SF1">
    <property type="entry name" value="OXYGEN-INDEPENDENT COPROPORPHYRINOGEN-III OXIDASE-LIKE PROTEIN HEMZ"/>
    <property type="match status" value="1"/>
</dbReference>
<organism evidence="6 7">
    <name type="scientific">Microseira wollei NIES-4236</name>
    <dbReference type="NCBI Taxonomy" id="2530354"/>
    <lineage>
        <taxon>Bacteria</taxon>
        <taxon>Bacillati</taxon>
        <taxon>Cyanobacteriota</taxon>
        <taxon>Cyanophyceae</taxon>
        <taxon>Oscillatoriophycideae</taxon>
        <taxon>Aerosakkonematales</taxon>
        <taxon>Aerosakkonemataceae</taxon>
        <taxon>Microseira</taxon>
    </lineage>
</organism>
<keyword evidence="2" id="KW-0479">Metal-binding</keyword>
<gene>
    <name evidence="6" type="ORF">MiSe_61200</name>
</gene>
<feature type="domain" description="Radical SAM core" evidence="5">
    <location>
        <begin position="47"/>
        <end position="275"/>
    </location>
</feature>
<evidence type="ECO:0000256" key="3">
    <source>
        <dbReference type="ARBA" id="ARBA00023004"/>
    </source>
</evidence>
<name>A0AAV3XIB1_9CYAN</name>
<dbReference type="PANTHER" id="PTHR13932">
    <property type="entry name" value="COPROPORPHYRINIGEN III OXIDASE"/>
    <property type="match status" value="1"/>
</dbReference>
<dbReference type="InterPro" id="IPR013785">
    <property type="entry name" value="Aldolase_TIM"/>
</dbReference>
<proteinExistence type="predicted"/>
<dbReference type="PROSITE" id="PS51918">
    <property type="entry name" value="RADICAL_SAM"/>
    <property type="match status" value="1"/>
</dbReference>
<evidence type="ECO:0000313" key="6">
    <source>
        <dbReference type="EMBL" id="GET41308.1"/>
    </source>
</evidence>
<keyword evidence="3" id="KW-0408">Iron</keyword>
<dbReference type="Pfam" id="PF04055">
    <property type="entry name" value="Radical_SAM"/>
    <property type="match status" value="1"/>
</dbReference>
<dbReference type="SFLD" id="SFLDG01065">
    <property type="entry name" value="anaerobic_coproporphyrinogen-I"/>
    <property type="match status" value="1"/>
</dbReference>
<keyword evidence="7" id="KW-1185">Reference proteome</keyword>
<dbReference type="GO" id="GO:0006779">
    <property type="term" value="P:porphyrin-containing compound biosynthetic process"/>
    <property type="evidence" value="ECO:0007669"/>
    <property type="project" value="TreeGrafter"/>
</dbReference>
<evidence type="ECO:0000256" key="1">
    <source>
        <dbReference type="ARBA" id="ARBA00022691"/>
    </source>
</evidence>
<keyword evidence="4" id="KW-0411">Iron-sulfur</keyword>
<accession>A0AAV3XIB1</accession>
<evidence type="ECO:0000259" key="5">
    <source>
        <dbReference type="PROSITE" id="PS51918"/>
    </source>
</evidence>
<comment type="caution">
    <text evidence="6">The sequence shown here is derived from an EMBL/GenBank/DDBJ whole genome shotgun (WGS) entry which is preliminary data.</text>
</comment>
<dbReference type="SUPFAM" id="SSF102114">
    <property type="entry name" value="Radical SAM enzymes"/>
    <property type="match status" value="1"/>
</dbReference>
<dbReference type="EMBL" id="BLAY01000117">
    <property type="protein sequence ID" value="GET41308.1"/>
    <property type="molecule type" value="Genomic_DNA"/>
</dbReference>
<dbReference type="Gene3D" id="3.20.20.70">
    <property type="entry name" value="Aldolase class I"/>
    <property type="match status" value="1"/>
</dbReference>
<protein>
    <submittedName>
        <fullName evidence="6">Coproporphyrinogen III oxidase, anaerobic</fullName>
    </submittedName>
</protein>
<sequence length="469" mass="54747">MFDLKLAPKDTRLIFNQQLPFFNWYYPFELEHELLPNPLLPFLTFEISPIKRFAVYIHIPFCETICSFCPFTRGRYNSEQDIQDYIDALFCEIQLKRNIIGQPKIDTVFIGGGTPSVLSPKQIEVLGHAIHTHFNTQELAEFTFELEVKSVTYEKLKAMQRIGVNRISFGAQTFTIRHRELFSLDATVCQIRNTAQMANEVFAYTNVDMIYGMAGQTPDDLYHDVNEALSLQTTTVDFYPLNNLAAQTRMYRMMRETGLQHLSATQRMQYRYNIDNYLRARGYSKINGYSYSRSDKSNQNLIQHHPKFQYHDIVYGYQDDSVLGYGASALTQMPGYNIYNHPDRAEYISRIRRGMLAWEAFGIDECFEKGIVTFPYRGVLNKSRIAWEYVHSETLVALEEAIRSGLVLDREKTYELTYDGWLYYVNLMYYLMPNKGKKWISNRIGLRIASGNECEHTVLDEHPHTDIRD</sequence>
<evidence type="ECO:0000256" key="4">
    <source>
        <dbReference type="ARBA" id="ARBA00023014"/>
    </source>
</evidence>